<dbReference type="RefSeq" id="WP_284310871.1">
    <property type="nucleotide sequence ID" value="NZ_BSPC01000008.1"/>
</dbReference>
<gene>
    <name evidence="1" type="ORF">GCM10007874_10560</name>
</gene>
<organism evidence="1 2">
    <name type="scientific">Labrys miyagiensis</name>
    <dbReference type="NCBI Taxonomy" id="346912"/>
    <lineage>
        <taxon>Bacteria</taxon>
        <taxon>Pseudomonadati</taxon>
        <taxon>Pseudomonadota</taxon>
        <taxon>Alphaproteobacteria</taxon>
        <taxon>Hyphomicrobiales</taxon>
        <taxon>Xanthobacteraceae</taxon>
        <taxon>Labrys</taxon>
    </lineage>
</organism>
<name>A0ABQ6CGR9_9HYPH</name>
<accession>A0ABQ6CGR9</accession>
<sequence length="158" mass="16407">MAFLIGVAPAPVNAQDASLGCYVLLCAAAVNPSWSGIPACVPKMEKLFEMLGKGDPWPSCPEGGEVGGLNYQPYLPCPEGTVAGTMVDNSSSGGEEWQPNGNGNLCGQVTTIVGGFRNEGPTVAVSATARPTRSDPYNVEISTPGRAPFTFWFALHGS</sequence>
<keyword evidence="2" id="KW-1185">Reference proteome</keyword>
<reference evidence="2" key="1">
    <citation type="journal article" date="2019" name="Int. J. Syst. Evol. Microbiol.">
        <title>The Global Catalogue of Microorganisms (GCM) 10K type strain sequencing project: providing services to taxonomists for standard genome sequencing and annotation.</title>
        <authorList>
            <consortium name="The Broad Institute Genomics Platform"/>
            <consortium name="The Broad Institute Genome Sequencing Center for Infectious Disease"/>
            <person name="Wu L."/>
            <person name="Ma J."/>
        </authorList>
    </citation>
    <scope>NUCLEOTIDE SEQUENCE [LARGE SCALE GENOMIC DNA]</scope>
    <source>
        <strain evidence="2">NBRC 101365</strain>
    </source>
</reference>
<evidence type="ECO:0000313" key="2">
    <source>
        <dbReference type="Proteomes" id="UP001156882"/>
    </source>
</evidence>
<evidence type="ECO:0000313" key="1">
    <source>
        <dbReference type="EMBL" id="GLS18040.1"/>
    </source>
</evidence>
<dbReference type="Proteomes" id="UP001156882">
    <property type="component" value="Unassembled WGS sequence"/>
</dbReference>
<proteinExistence type="predicted"/>
<protein>
    <submittedName>
        <fullName evidence="1">Uncharacterized protein</fullName>
    </submittedName>
</protein>
<comment type="caution">
    <text evidence="1">The sequence shown here is derived from an EMBL/GenBank/DDBJ whole genome shotgun (WGS) entry which is preliminary data.</text>
</comment>
<dbReference type="EMBL" id="BSPC01000008">
    <property type="protein sequence ID" value="GLS18040.1"/>
    <property type="molecule type" value="Genomic_DNA"/>
</dbReference>